<dbReference type="Pfam" id="PF07971">
    <property type="entry name" value="Glyco_hydro_92"/>
    <property type="match status" value="1"/>
</dbReference>
<dbReference type="InterPro" id="IPR014718">
    <property type="entry name" value="GH-type_carb-bd"/>
</dbReference>
<dbReference type="GO" id="GO:0000224">
    <property type="term" value="F:peptide-N4-(N-acetyl-beta-glucosaminyl)asparagine amidase activity"/>
    <property type="evidence" value="ECO:0007669"/>
    <property type="project" value="TreeGrafter"/>
</dbReference>
<dbReference type="PANTHER" id="PTHR12143">
    <property type="entry name" value="PEPTIDE N-GLYCANASE PNGASE -RELATED"/>
    <property type="match status" value="1"/>
</dbReference>
<dbReference type="Gene3D" id="2.70.98.10">
    <property type="match status" value="1"/>
</dbReference>
<evidence type="ECO:0000259" key="2">
    <source>
        <dbReference type="Pfam" id="PF17678"/>
    </source>
</evidence>
<dbReference type="AlphaFoldDB" id="A0AAU7D4E2"/>
<accession>A0AAU7CV33</accession>
<sequence length="756" mass="84180">MTEGFKGKSIHPTRRTFLKASGLVALGTALPNEVTAQATETETQRDQAHTSPQSAVDMVNLLQGTNSTMEFSRGNTLPIAALPFGMGHWTLQSHADTPWMFQPGVRRIQGFRCTHQLSPWLDDYGYATFLPFKGDIHLEAGRRASSYDLEAAHLTPYSLQLFLLRYRAHVELVPTERCAVLTAKFDEVETAEAPGLLFDIPDTIGVIQPEPDHHRISFTSKKNAGGVPENFATYYVLEFPGPWESFEVKQIRGHQIGVVRFRAGESIEAKIGTSFISFEQAALNIEKEIGSSSVPALREAGAGRWNEHLHRVEIEGASRDQQRTFYSCMYRALLFPRIWHEPDARGEMHHFSAFNGKVMPGVMYADHGYWDVYRAWYPLMSILFPERLGEILQAWVNAYKEGGWLPQFPSPGYRACMTGSLIDSVFGDAAAKGITGFNLAEAYEGLRKQATVPGDPAKGFGRVGVEDYLKLHYIPANRIAQSMAETVDAAYGDFCIAQVAKALGKQEDYAMFMKRSENWRELFDPKTKFLRGKNEDGSWETPFDPFTWGSPYVEGSAWQHRWDAPQNISGLIDAMGGKAESAAALEQMLTTPPIFNVGVYGAEIHEMSEMAAVPFGQYAQSNQPSHHMLYIFPHAGRPDRTQFWARKVMKELYTPDNFPGDEDTGSMAAWYILSTLGFYQVCPGKPEYTLGSPLFTRATIHLSGNKTFVVEAAGNSPEAVFVRSVSLNGQPHSGQTLEHATIMKGGAVRFNMVTST</sequence>
<name>A0AAU7D4E2_9BACT</name>
<dbReference type="SUPFAM" id="SSF48208">
    <property type="entry name" value="Six-hairpin glycosidases"/>
    <property type="match status" value="1"/>
</dbReference>
<dbReference type="NCBIfam" id="TIGR01180">
    <property type="entry name" value="aman2_put"/>
    <property type="match status" value="1"/>
</dbReference>
<evidence type="ECO:0000259" key="1">
    <source>
        <dbReference type="Pfam" id="PF07971"/>
    </source>
</evidence>
<gene>
    <name evidence="3" type="ORF">P4G45_09735</name>
    <name evidence="4" type="ORF">P8936_09760</name>
</gene>
<dbReference type="RefSeq" id="WP_348266286.1">
    <property type="nucleotide sequence ID" value="NZ_CP121194.1"/>
</dbReference>
<dbReference type="InterPro" id="IPR041371">
    <property type="entry name" value="GH92_N"/>
</dbReference>
<dbReference type="EC" id="3.2.1.-" evidence="4"/>
<keyword evidence="4" id="KW-0326">Glycosidase</keyword>
<evidence type="ECO:0000313" key="4">
    <source>
        <dbReference type="EMBL" id="XBH11998.1"/>
    </source>
</evidence>
<feature type="domain" description="Glycosyl hydrolase family 92" evidence="1">
    <location>
        <begin position="280"/>
        <end position="752"/>
    </location>
</feature>
<evidence type="ECO:0000313" key="3">
    <source>
        <dbReference type="EMBL" id="XBH08777.1"/>
    </source>
</evidence>
<dbReference type="EMBL" id="CP121195">
    <property type="protein sequence ID" value="XBH11998.1"/>
    <property type="molecule type" value="Genomic_DNA"/>
</dbReference>
<dbReference type="FunFam" id="3.30.2080.10:FF:000001">
    <property type="entry name" value="Alpha-1,2-mannosidase subfamily"/>
    <property type="match status" value="1"/>
</dbReference>
<dbReference type="GO" id="GO:0030246">
    <property type="term" value="F:carbohydrate binding"/>
    <property type="evidence" value="ECO:0007669"/>
    <property type="project" value="InterPro"/>
</dbReference>
<accession>A0AAU7D4E2</accession>
<feature type="domain" description="Glycosyl hydrolase family 92 N-terminal" evidence="2">
    <location>
        <begin position="58"/>
        <end position="274"/>
    </location>
</feature>
<organism evidence="4">
    <name type="scientific">Edaphobacter paludis</name>
    <dbReference type="NCBI Taxonomy" id="3035702"/>
    <lineage>
        <taxon>Bacteria</taxon>
        <taxon>Pseudomonadati</taxon>
        <taxon>Acidobacteriota</taxon>
        <taxon>Terriglobia</taxon>
        <taxon>Terriglobales</taxon>
        <taxon>Acidobacteriaceae</taxon>
        <taxon>Edaphobacter</taxon>
    </lineage>
</organism>
<dbReference type="InterPro" id="IPR012939">
    <property type="entry name" value="Glyco_hydro_92"/>
</dbReference>
<dbReference type="Gene3D" id="1.20.1050.60">
    <property type="entry name" value="alpha-1,2-mannosidase"/>
    <property type="match status" value="1"/>
</dbReference>
<proteinExistence type="predicted"/>
<dbReference type="Gene3D" id="1.20.1610.10">
    <property type="entry name" value="alpha-1,2-mannosidases domains"/>
    <property type="match status" value="1"/>
</dbReference>
<dbReference type="GO" id="GO:0005829">
    <property type="term" value="C:cytosol"/>
    <property type="evidence" value="ECO:0007669"/>
    <property type="project" value="TreeGrafter"/>
</dbReference>
<dbReference type="KEGG" id="epl:P4G45_09735"/>
<dbReference type="InterPro" id="IPR006311">
    <property type="entry name" value="TAT_signal"/>
</dbReference>
<dbReference type="GO" id="GO:0005975">
    <property type="term" value="P:carbohydrate metabolic process"/>
    <property type="evidence" value="ECO:0007669"/>
    <property type="project" value="InterPro"/>
</dbReference>
<protein>
    <submittedName>
        <fullName evidence="4">GH92 family glycosyl hydrolase</fullName>
        <ecNumber evidence="4">3.2.1.-</ecNumber>
    </submittedName>
</protein>
<dbReference type="PROSITE" id="PS51318">
    <property type="entry name" value="TAT"/>
    <property type="match status" value="1"/>
</dbReference>
<dbReference type="PANTHER" id="PTHR12143:SF43">
    <property type="entry name" value="PUTATIVE-RELATED"/>
    <property type="match status" value="1"/>
</dbReference>
<keyword evidence="4" id="KW-0378">Hydrolase</keyword>
<dbReference type="InterPro" id="IPR005887">
    <property type="entry name" value="GH92_a_mannosidase_put"/>
</dbReference>
<dbReference type="InterPro" id="IPR008928">
    <property type="entry name" value="6-hairpin_glycosidase_sf"/>
</dbReference>
<dbReference type="GO" id="GO:0006516">
    <property type="term" value="P:glycoprotein catabolic process"/>
    <property type="evidence" value="ECO:0007669"/>
    <property type="project" value="TreeGrafter"/>
</dbReference>
<dbReference type="InterPro" id="IPR050883">
    <property type="entry name" value="PNGase"/>
</dbReference>
<reference evidence="4" key="1">
    <citation type="submission" date="2023-03" db="EMBL/GenBank/DDBJ databases">
        <title>Edaphobacter sp.</title>
        <authorList>
            <person name="Huber K.J."/>
            <person name="Papendorf J."/>
            <person name="Pilke C."/>
            <person name="Bunk B."/>
            <person name="Sproeer C."/>
            <person name="Pester M."/>
        </authorList>
    </citation>
    <scope>NUCLEOTIDE SEQUENCE</scope>
    <source>
        <strain evidence="3">DSM 109919</strain>
        <strain evidence="4">DSM 109920</strain>
    </source>
</reference>
<dbReference type="EMBL" id="CP121194">
    <property type="protein sequence ID" value="XBH08777.1"/>
    <property type="molecule type" value="Genomic_DNA"/>
</dbReference>
<dbReference type="Gene3D" id="3.30.2080.10">
    <property type="entry name" value="GH92 mannosidase domain"/>
    <property type="match status" value="1"/>
</dbReference>
<dbReference type="Pfam" id="PF17678">
    <property type="entry name" value="Glyco_hydro_92N"/>
    <property type="match status" value="1"/>
</dbReference>
<dbReference type="GO" id="GO:0016798">
    <property type="term" value="F:hydrolase activity, acting on glycosyl bonds"/>
    <property type="evidence" value="ECO:0007669"/>
    <property type="project" value="UniProtKB-KW"/>
</dbReference>